<dbReference type="Gene3D" id="3.40.50.720">
    <property type="entry name" value="NAD(P)-binding Rossmann-like Domain"/>
    <property type="match status" value="1"/>
</dbReference>
<dbReference type="SUPFAM" id="SSF51735">
    <property type="entry name" value="NAD(P)-binding Rossmann-fold domains"/>
    <property type="match status" value="1"/>
</dbReference>
<dbReference type="Pfam" id="PF13561">
    <property type="entry name" value="adh_short_C2"/>
    <property type="match status" value="1"/>
</dbReference>
<dbReference type="EMBL" id="LQPN01000059">
    <property type="protein sequence ID" value="ORW43126.1"/>
    <property type="molecule type" value="Genomic_DNA"/>
</dbReference>
<gene>
    <name evidence="4" type="ORF">AWB90_18420</name>
</gene>
<dbReference type="AlphaFoldDB" id="A0A1X2A7C4"/>
<protein>
    <submittedName>
        <fullName evidence="4">3-ketoacyl-ACP reductase</fullName>
    </submittedName>
</protein>
<dbReference type="GO" id="GO:0016491">
    <property type="term" value="F:oxidoreductase activity"/>
    <property type="evidence" value="ECO:0007669"/>
    <property type="project" value="UniProtKB-KW"/>
</dbReference>
<keyword evidence="2" id="KW-0560">Oxidoreductase</keyword>
<evidence type="ECO:0000313" key="4">
    <source>
        <dbReference type="EMBL" id="ORW43126.1"/>
    </source>
</evidence>
<dbReference type="PANTHER" id="PTHR24321">
    <property type="entry name" value="DEHYDROGENASES, SHORT CHAIN"/>
    <property type="match status" value="1"/>
</dbReference>
<dbReference type="PRINTS" id="PR00081">
    <property type="entry name" value="GDHRDH"/>
</dbReference>
<dbReference type="InterPro" id="IPR036291">
    <property type="entry name" value="NAD(P)-bd_dom_sf"/>
</dbReference>
<evidence type="ECO:0000256" key="3">
    <source>
        <dbReference type="ARBA" id="ARBA00023027"/>
    </source>
</evidence>
<organism evidence="4 5">
    <name type="scientific">Mycobacterium paraense</name>
    <dbReference type="NCBI Taxonomy" id="767916"/>
    <lineage>
        <taxon>Bacteria</taxon>
        <taxon>Bacillati</taxon>
        <taxon>Actinomycetota</taxon>
        <taxon>Actinomycetes</taxon>
        <taxon>Mycobacteriales</taxon>
        <taxon>Mycobacteriaceae</taxon>
        <taxon>Mycobacterium</taxon>
        <taxon>Mycobacterium simiae complex</taxon>
    </lineage>
</organism>
<dbReference type="NCBIfam" id="NF009467">
    <property type="entry name" value="PRK12826.1-3"/>
    <property type="match status" value="1"/>
</dbReference>
<comment type="caution">
    <text evidence="4">The sequence shown here is derived from an EMBL/GenBank/DDBJ whole genome shotgun (WGS) entry which is preliminary data.</text>
</comment>
<dbReference type="InterPro" id="IPR020904">
    <property type="entry name" value="Sc_DH/Rdtase_CS"/>
</dbReference>
<dbReference type="STRING" id="767916.AWB91_16915"/>
<reference evidence="4 5" key="1">
    <citation type="journal article" date="2015" name="Emerg. Microbes Infect.">
        <title>Characterization of 17 strains belonging to the Mycobacterium simiae complex and description of Mycobacterium paraense sp. nov.</title>
        <authorList>
            <person name="Fusco da Costa A.R."/>
            <person name="Fedrizzi T."/>
            <person name="Lopes M.L."/>
            <person name="Pecorari M."/>
            <person name="Oliveira da Costa W.L."/>
            <person name="Giacobazzi E."/>
            <person name="da Costa Bahia J.R."/>
            <person name="De Sanctis V."/>
            <person name="Batista Lima K.V."/>
            <person name="Bertorelli R."/>
            <person name="Grottola A."/>
            <person name="Fabio A."/>
            <person name="Mariottini A."/>
            <person name="Ferretti P."/>
            <person name="Di Leva F."/>
            <person name="Fregni Serpini G."/>
            <person name="Tagliazucchi S."/>
            <person name="Rumpianesi F."/>
            <person name="Jousson O."/>
            <person name="Segata N."/>
            <person name="Tortoli E."/>
        </authorList>
    </citation>
    <scope>NUCLEOTIDE SEQUENCE [LARGE SCALE GENOMIC DNA]</scope>
    <source>
        <strain evidence="4 5">IEC33</strain>
    </source>
</reference>
<dbReference type="FunFam" id="3.40.50.720:FF:000084">
    <property type="entry name" value="Short-chain dehydrogenase reductase"/>
    <property type="match status" value="1"/>
</dbReference>
<dbReference type="OrthoDB" id="5173603at2"/>
<dbReference type="PANTHER" id="PTHR24321:SF8">
    <property type="entry name" value="ESTRADIOL 17-BETA-DEHYDROGENASE 8-RELATED"/>
    <property type="match status" value="1"/>
</dbReference>
<proteinExistence type="inferred from homology"/>
<sequence>MSATSGRVAGKRVLVTGAARGMGRSHAVRLAEEGADLILVDICASLPEIEYPLSSRADLDETARLVEKHHRRAITHAVDVRDAAALASAVAEGVAELGGLDAAVANAGVLTVGTWDTTTAEQWRTVVDVNLIGTWNTCAAALPHLVDEGGSLVLISSSAGLKGTPLHLPYTASKHGVVGLSRALANELAAQNVRVNTVHPTGVETGMRPESLQGLLAEGRPDLIPIFLNALPTLMAEAIDISNAVLFLVSDESRFVTGLEFKVDAGVTLR</sequence>
<dbReference type="InterPro" id="IPR002347">
    <property type="entry name" value="SDR_fam"/>
</dbReference>
<dbReference type="NCBIfam" id="TIGR03971">
    <property type="entry name" value="SDR_subfam_1"/>
    <property type="match status" value="1"/>
</dbReference>
<evidence type="ECO:0000256" key="2">
    <source>
        <dbReference type="ARBA" id="ARBA00023002"/>
    </source>
</evidence>
<dbReference type="Proteomes" id="UP000193285">
    <property type="component" value="Unassembled WGS sequence"/>
</dbReference>
<comment type="similarity">
    <text evidence="1">Belongs to the short-chain dehydrogenases/reductases (SDR) family.</text>
</comment>
<accession>A0A1X2A7C4</accession>
<dbReference type="PROSITE" id="PS00061">
    <property type="entry name" value="ADH_SHORT"/>
    <property type="match status" value="1"/>
</dbReference>
<dbReference type="PRINTS" id="PR00080">
    <property type="entry name" value="SDRFAMILY"/>
</dbReference>
<evidence type="ECO:0000313" key="5">
    <source>
        <dbReference type="Proteomes" id="UP000193285"/>
    </source>
</evidence>
<dbReference type="CDD" id="cd05233">
    <property type="entry name" value="SDR_c"/>
    <property type="match status" value="1"/>
</dbReference>
<dbReference type="InterPro" id="IPR023985">
    <property type="entry name" value="SDR_subfam_1"/>
</dbReference>
<evidence type="ECO:0000256" key="1">
    <source>
        <dbReference type="ARBA" id="ARBA00006484"/>
    </source>
</evidence>
<dbReference type="RefSeq" id="WP_085245552.1">
    <property type="nucleotide sequence ID" value="NZ_LQPN01000059.1"/>
</dbReference>
<keyword evidence="3" id="KW-0520">NAD</keyword>
<name>A0A1X2A7C4_9MYCO</name>